<evidence type="ECO:0000256" key="2">
    <source>
        <dbReference type="ARBA" id="ARBA00022448"/>
    </source>
</evidence>
<evidence type="ECO:0000256" key="7">
    <source>
        <dbReference type="ARBA" id="ARBA00023010"/>
    </source>
</evidence>
<evidence type="ECO:0000256" key="8">
    <source>
        <dbReference type="ARBA" id="ARBA00023136"/>
    </source>
</evidence>
<keyword evidence="5" id="KW-0653">Protein transport</keyword>
<dbReference type="InterPro" id="IPR006312">
    <property type="entry name" value="TatA/E"/>
</dbReference>
<dbReference type="InterPro" id="IPR003369">
    <property type="entry name" value="TatA/B/E"/>
</dbReference>
<evidence type="ECO:0000256" key="4">
    <source>
        <dbReference type="ARBA" id="ARBA00022692"/>
    </source>
</evidence>
<keyword evidence="10" id="KW-1185">Reference proteome</keyword>
<dbReference type="Proteomes" id="UP001238450">
    <property type="component" value="Unassembled WGS sequence"/>
</dbReference>
<evidence type="ECO:0000313" key="10">
    <source>
        <dbReference type="Proteomes" id="UP001238450"/>
    </source>
</evidence>
<dbReference type="GO" id="GO:0005886">
    <property type="term" value="C:plasma membrane"/>
    <property type="evidence" value="ECO:0007669"/>
    <property type="project" value="UniProtKB-SubCell"/>
</dbReference>
<protein>
    <submittedName>
        <fullName evidence="9">Sec-independent protein translocase protein TatA</fullName>
    </submittedName>
</protein>
<evidence type="ECO:0000256" key="3">
    <source>
        <dbReference type="ARBA" id="ARBA00022475"/>
    </source>
</evidence>
<dbReference type="PANTHER" id="PTHR42982">
    <property type="entry name" value="SEC-INDEPENDENT PROTEIN TRANSLOCASE PROTEIN TATA"/>
    <property type="match status" value="1"/>
</dbReference>
<sequence>MIKPLGILILIVVALLLWGPKKIPELGKAAGETIKNFRRSLNGSDKDDNESNKTHS</sequence>
<evidence type="ECO:0000313" key="9">
    <source>
        <dbReference type="EMBL" id="MDQ0417138.1"/>
    </source>
</evidence>
<reference evidence="9 10" key="1">
    <citation type="submission" date="2023-07" db="EMBL/GenBank/DDBJ databases">
        <title>Genomic Encyclopedia of Type Strains, Phase IV (KMG-IV): sequencing the most valuable type-strain genomes for metagenomic binning, comparative biology and taxonomic classification.</title>
        <authorList>
            <person name="Goeker M."/>
        </authorList>
    </citation>
    <scope>NUCLEOTIDE SEQUENCE [LARGE SCALE GENOMIC DNA]</scope>
    <source>
        <strain evidence="9 10">DSM 46876</strain>
    </source>
</reference>
<keyword evidence="4" id="KW-0812">Transmembrane</keyword>
<dbReference type="EMBL" id="JAUSUV010000005">
    <property type="protein sequence ID" value="MDQ0417138.1"/>
    <property type="molecule type" value="Genomic_DNA"/>
</dbReference>
<keyword evidence="3" id="KW-1003">Cell membrane</keyword>
<evidence type="ECO:0000256" key="6">
    <source>
        <dbReference type="ARBA" id="ARBA00022989"/>
    </source>
</evidence>
<keyword evidence="7" id="KW-0811">Translocation</keyword>
<proteinExistence type="predicted"/>
<keyword evidence="8" id="KW-0472">Membrane</keyword>
<dbReference type="Pfam" id="PF02416">
    <property type="entry name" value="TatA_B_E"/>
    <property type="match status" value="1"/>
</dbReference>
<dbReference type="GO" id="GO:0043953">
    <property type="term" value="P:protein transport by the Tat complex"/>
    <property type="evidence" value="ECO:0007669"/>
    <property type="project" value="InterPro"/>
</dbReference>
<comment type="subcellular location">
    <subcellularLocation>
        <location evidence="1">Cell membrane</location>
        <topology evidence="1">Single-pass membrane protein</topology>
    </subcellularLocation>
</comment>
<dbReference type="NCBIfam" id="TIGR01411">
    <property type="entry name" value="tatAE"/>
    <property type="match status" value="1"/>
</dbReference>
<evidence type="ECO:0000256" key="1">
    <source>
        <dbReference type="ARBA" id="ARBA00004162"/>
    </source>
</evidence>
<keyword evidence="2" id="KW-0813">Transport</keyword>
<gene>
    <name evidence="9" type="ORF">J2Z48_001310</name>
</gene>
<keyword evidence="6" id="KW-1133">Transmembrane helix</keyword>
<dbReference type="PANTHER" id="PTHR42982:SF1">
    <property type="entry name" value="SEC-INDEPENDENT PROTEIN TRANSLOCASE PROTEIN TATA"/>
    <property type="match status" value="1"/>
</dbReference>
<dbReference type="RefSeq" id="WP_307251938.1">
    <property type="nucleotide sequence ID" value="NZ_JAUSUV010000005.1"/>
</dbReference>
<comment type="caution">
    <text evidence="9">The sequence shown here is derived from an EMBL/GenBank/DDBJ whole genome shotgun (WGS) entry which is preliminary data.</text>
</comment>
<name>A0AAJ1TE32_9BACL</name>
<dbReference type="Gene3D" id="1.20.5.3310">
    <property type="match status" value="1"/>
</dbReference>
<organism evidence="9 10">
    <name type="scientific">Croceifilum oryzae</name>
    <dbReference type="NCBI Taxonomy" id="1553429"/>
    <lineage>
        <taxon>Bacteria</taxon>
        <taxon>Bacillati</taxon>
        <taxon>Bacillota</taxon>
        <taxon>Bacilli</taxon>
        <taxon>Bacillales</taxon>
        <taxon>Thermoactinomycetaceae</taxon>
        <taxon>Croceifilum</taxon>
    </lineage>
</organism>
<accession>A0AAJ1TE32</accession>
<evidence type="ECO:0000256" key="5">
    <source>
        <dbReference type="ARBA" id="ARBA00022927"/>
    </source>
</evidence>
<dbReference type="AlphaFoldDB" id="A0AAJ1TE32"/>